<keyword evidence="1" id="KW-0175">Coiled coil</keyword>
<keyword evidence="3" id="KW-1185">Reference proteome</keyword>
<proteinExistence type="predicted"/>
<comment type="caution">
    <text evidence="2">The sequence shown here is derived from an EMBL/GenBank/DDBJ whole genome shotgun (WGS) entry which is preliminary data.</text>
</comment>
<organism evidence="2 3">
    <name type="scientific">Clostridium colicanis DSM 13634</name>
    <dbReference type="NCBI Taxonomy" id="1121305"/>
    <lineage>
        <taxon>Bacteria</taxon>
        <taxon>Bacillati</taxon>
        <taxon>Bacillota</taxon>
        <taxon>Clostridia</taxon>
        <taxon>Eubacteriales</taxon>
        <taxon>Clostridiaceae</taxon>
        <taxon>Clostridium</taxon>
    </lineage>
</organism>
<name>A0A151ARB2_9CLOT</name>
<accession>A0A151ARB2</accession>
<evidence type="ECO:0000256" key="1">
    <source>
        <dbReference type="SAM" id="Coils"/>
    </source>
</evidence>
<feature type="coiled-coil region" evidence="1">
    <location>
        <begin position="424"/>
        <end position="531"/>
    </location>
</feature>
<feature type="coiled-coil region" evidence="1">
    <location>
        <begin position="368"/>
        <end position="395"/>
    </location>
</feature>
<dbReference type="RefSeq" id="WP_061857068.1">
    <property type="nucleotide sequence ID" value="NZ_LTBB01000001.1"/>
</dbReference>
<dbReference type="EMBL" id="LTBB01000001">
    <property type="protein sequence ID" value="KYH30178.1"/>
    <property type="molecule type" value="Genomic_DNA"/>
</dbReference>
<gene>
    <name evidence="2" type="ORF">CLCOL_01160</name>
</gene>
<dbReference type="PATRIC" id="fig|1121305.3.peg.118"/>
<sequence>MNSFKRENFFVEINNELLKFYRKDEEVFLVKYKDREIVEEKPILNNCYYLNNVILTKDNNISIIFTNKTGNLILCTMFEEKISNKITLMKSLLNTKYIEVASVNNSLNIFYVTYNSNNTAVLCFRILNNRLVLSPPLILDTINIKGDFPFIVSVNNNQLSVCYIKNSYPNLIGYRKFDCKKNSWSNFYLLDSSYYEIEDYCFATLNDTIAYAFTFFKNENWYIRFGFGDNDDIKRDMIEERNQSIYGSNIILYSNDKMNVEYIANNTIKLKEMNLFEKTRNISELNLIKVLDIEKYPFQSDNKISTNFIIIVICDEKIIYTDSCFYEEYLNNRNREHISPNKSLDERLLAIEQEDIYNKILNEDIRSNILQEKIIKELTARLKQYEERFKIVSMRSRQSDKEKNKLRLNIASLHEEMTKRYNRINVLEKALGEKQSLIASYENKIKELKDSMKELEARKYELEEKEAEVLELKQIVAQSNAEKINYLNETKELRNQIDNLNNILKDKTEEVENLKNQFAALKEKNNESFIKKLFKITD</sequence>
<evidence type="ECO:0000313" key="3">
    <source>
        <dbReference type="Proteomes" id="UP000075374"/>
    </source>
</evidence>
<dbReference type="AlphaFoldDB" id="A0A151ARB2"/>
<dbReference type="Proteomes" id="UP000075374">
    <property type="component" value="Unassembled WGS sequence"/>
</dbReference>
<evidence type="ECO:0000313" key="2">
    <source>
        <dbReference type="EMBL" id="KYH30178.1"/>
    </source>
</evidence>
<protein>
    <submittedName>
        <fullName evidence="2">Uncharacterized protein</fullName>
    </submittedName>
</protein>
<reference evidence="2 3" key="1">
    <citation type="submission" date="2016-02" db="EMBL/GenBank/DDBJ databases">
        <title>Genome sequence of Clostridium colicanis DSM 13634.</title>
        <authorList>
            <person name="Poehlein A."/>
            <person name="Daniel R."/>
        </authorList>
    </citation>
    <scope>NUCLEOTIDE SEQUENCE [LARGE SCALE GENOMIC DNA]</scope>
    <source>
        <strain evidence="2 3">DSM 13634</strain>
    </source>
</reference>